<dbReference type="Proteomes" id="UP001057702">
    <property type="component" value="Unassembled WGS sequence"/>
</dbReference>
<evidence type="ECO:0000313" key="2">
    <source>
        <dbReference type="Proteomes" id="UP001057702"/>
    </source>
</evidence>
<protein>
    <submittedName>
        <fullName evidence="1">Uncharacterized protein</fullName>
    </submittedName>
</protein>
<reference evidence="1" key="1">
    <citation type="submission" date="2022-06" db="EMBL/GenBank/DDBJ databases">
        <title>Draft genome sequence of Streptomyces sp. RB6PN25 isolated from peat swamp forest in Thailand.</title>
        <authorList>
            <person name="Duangmal K."/>
            <person name="Klaysubun C."/>
        </authorList>
    </citation>
    <scope>NUCLEOTIDE SEQUENCE</scope>
    <source>
        <strain evidence="1">RB6PN25</strain>
    </source>
</reference>
<dbReference type="RefSeq" id="WP_255920766.1">
    <property type="nucleotide sequence ID" value="NZ_JANFNG010000010.1"/>
</dbReference>
<gene>
    <name evidence="1" type="ORF">NGB36_14875</name>
</gene>
<name>A0ABT1PVZ8_9ACTN</name>
<accession>A0ABT1PVZ8</accession>
<proteinExistence type="predicted"/>
<dbReference type="EMBL" id="JANFNG010000010">
    <property type="protein sequence ID" value="MCQ4081856.1"/>
    <property type="molecule type" value="Genomic_DNA"/>
</dbReference>
<keyword evidence="2" id="KW-1185">Reference proteome</keyword>
<organism evidence="1 2">
    <name type="scientific">Streptomyces humicola</name>
    <dbReference type="NCBI Taxonomy" id="2953240"/>
    <lineage>
        <taxon>Bacteria</taxon>
        <taxon>Bacillati</taxon>
        <taxon>Actinomycetota</taxon>
        <taxon>Actinomycetes</taxon>
        <taxon>Kitasatosporales</taxon>
        <taxon>Streptomycetaceae</taxon>
        <taxon>Streptomyces</taxon>
    </lineage>
</organism>
<sequence length="90" mass="10105">MVDIAAKRALRAKTLQEIYRRSEASESVRVDTRALRNDLDADDRAMGDACDYLAGEGYIRVEETPGSDTPLFAYITHQGIVEAEEAEDRR</sequence>
<comment type="caution">
    <text evidence="1">The sequence shown here is derived from an EMBL/GenBank/DDBJ whole genome shotgun (WGS) entry which is preliminary data.</text>
</comment>
<evidence type="ECO:0000313" key="1">
    <source>
        <dbReference type="EMBL" id="MCQ4081856.1"/>
    </source>
</evidence>